<evidence type="ECO:0000313" key="3">
    <source>
        <dbReference type="Proteomes" id="UP001165122"/>
    </source>
</evidence>
<feature type="coiled-coil region" evidence="1">
    <location>
        <begin position="187"/>
        <end position="221"/>
    </location>
</feature>
<dbReference type="PANTHER" id="PTHR13083">
    <property type="entry name" value="WD REPEAT-CONTAINING PROTEIN 91"/>
    <property type="match status" value="1"/>
</dbReference>
<proteinExistence type="predicted"/>
<keyword evidence="3" id="KW-1185">Reference proteome</keyword>
<reference evidence="3" key="1">
    <citation type="journal article" date="2023" name="Commun. Biol.">
        <title>Genome analysis of Parmales, the sister group of diatoms, reveals the evolutionary specialization of diatoms from phago-mixotrophs to photoautotrophs.</title>
        <authorList>
            <person name="Ban H."/>
            <person name="Sato S."/>
            <person name="Yoshikawa S."/>
            <person name="Yamada K."/>
            <person name="Nakamura Y."/>
            <person name="Ichinomiya M."/>
            <person name="Sato N."/>
            <person name="Blanc-Mathieu R."/>
            <person name="Endo H."/>
            <person name="Kuwata A."/>
            <person name="Ogata H."/>
        </authorList>
    </citation>
    <scope>NUCLEOTIDE SEQUENCE [LARGE SCALE GENOMIC DNA]</scope>
    <source>
        <strain evidence="3">NIES 3700</strain>
    </source>
</reference>
<gene>
    <name evidence="2" type="ORF">TrLO_g5792</name>
</gene>
<dbReference type="InterPro" id="IPR039724">
    <property type="entry name" value="WDR91"/>
</dbReference>
<comment type="caution">
    <text evidence="2">The sequence shown here is derived from an EMBL/GenBank/DDBJ whole genome shotgun (WGS) entry which is preliminary data.</text>
</comment>
<dbReference type="GO" id="GO:0051898">
    <property type="term" value="P:negative regulation of phosphatidylinositol 3-kinase/protein kinase B signal transduction"/>
    <property type="evidence" value="ECO:0007669"/>
    <property type="project" value="InterPro"/>
</dbReference>
<dbReference type="GO" id="GO:0031901">
    <property type="term" value="C:early endosome membrane"/>
    <property type="evidence" value="ECO:0007669"/>
    <property type="project" value="TreeGrafter"/>
</dbReference>
<evidence type="ECO:0000256" key="1">
    <source>
        <dbReference type="SAM" id="Coils"/>
    </source>
</evidence>
<dbReference type="AlphaFoldDB" id="A0A9W7FV27"/>
<dbReference type="GO" id="GO:0045022">
    <property type="term" value="P:early endosome to late endosome transport"/>
    <property type="evidence" value="ECO:0007669"/>
    <property type="project" value="InterPro"/>
</dbReference>
<sequence>MASTPPPPPLLLTCDSLVTSYLLYRGYTSTHSSFLSESKHSPDITNPSKIVDGLFSAMDGPNFWTLYLRLKELFDGANWGSWEINITKCWLVTKINSNSSPEIHNFFSSPPITLPSNFRPWFSISYVPHPEKDPTFSSYFTGSFRENLKIGLYNLLSSLIGGVELPRILFLLKYMGSDEQRKIRSEIEGLRGRERRLEDDNEELKRRVKVLEGQVKGLVDVVVGEIADDNKKLWQDDVKRGEMVKKAVACRGNPEDFLRVLRKGEDGIGEDGGDGEEF</sequence>
<dbReference type="PANTHER" id="PTHR13083:SF3">
    <property type="entry name" value="WD REPEAT-CONTAINING PROTEIN 91"/>
    <property type="match status" value="1"/>
</dbReference>
<organism evidence="2 3">
    <name type="scientific">Triparma laevis f. longispina</name>
    <dbReference type="NCBI Taxonomy" id="1714387"/>
    <lineage>
        <taxon>Eukaryota</taxon>
        <taxon>Sar</taxon>
        <taxon>Stramenopiles</taxon>
        <taxon>Ochrophyta</taxon>
        <taxon>Bolidophyceae</taxon>
        <taxon>Parmales</taxon>
        <taxon>Triparmaceae</taxon>
        <taxon>Triparma</taxon>
    </lineage>
</organism>
<evidence type="ECO:0000313" key="2">
    <source>
        <dbReference type="EMBL" id="GMI18660.1"/>
    </source>
</evidence>
<dbReference type="GO" id="GO:0031902">
    <property type="term" value="C:late endosome membrane"/>
    <property type="evidence" value="ECO:0007669"/>
    <property type="project" value="TreeGrafter"/>
</dbReference>
<accession>A0A9W7FV27</accession>
<keyword evidence="1" id="KW-0175">Coiled coil</keyword>
<protein>
    <submittedName>
        <fullName evidence="2">Uncharacterized protein</fullName>
    </submittedName>
</protein>
<dbReference type="GO" id="GO:0141039">
    <property type="term" value="F:phosphatidylinositol 3-kinase inhibitor activity"/>
    <property type="evidence" value="ECO:0007669"/>
    <property type="project" value="InterPro"/>
</dbReference>
<dbReference type="Proteomes" id="UP001165122">
    <property type="component" value="Unassembled WGS sequence"/>
</dbReference>
<dbReference type="OrthoDB" id="193023at2759"/>
<name>A0A9W7FV27_9STRA</name>
<dbReference type="EMBL" id="BRXW01000341">
    <property type="protein sequence ID" value="GMI18660.1"/>
    <property type="molecule type" value="Genomic_DNA"/>
</dbReference>